<reference evidence="1" key="2">
    <citation type="journal article" date="2021" name="PeerJ">
        <title>Extensive microbial diversity within the chicken gut microbiome revealed by metagenomics and culture.</title>
        <authorList>
            <person name="Gilroy R."/>
            <person name="Ravi A."/>
            <person name="Getino M."/>
            <person name="Pursley I."/>
            <person name="Horton D.L."/>
            <person name="Alikhan N.F."/>
            <person name="Baker D."/>
            <person name="Gharbi K."/>
            <person name="Hall N."/>
            <person name="Watson M."/>
            <person name="Adriaenssens E.M."/>
            <person name="Foster-Nyarko E."/>
            <person name="Jarju S."/>
            <person name="Secka A."/>
            <person name="Antonio M."/>
            <person name="Oren A."/>
            <person name="Chaudhuri R.R."/>
            <person name="La Ragione R."/>
            <person name="Hildebrand F."/>
            <person name="Pallen M.J."/>
        </authorList>
    </citation>
    <scope>NUCLEOTIDE SEQUENCE</scope>
    <source>
        <strain evidence="1">CHK188-20938</strain>
    </source>
</reference>
<comment type="caution">
    <text evidence="1">The sequence shown here is derived from an EMBL/GenBank/DDBJ whole genome shotgun (WGS) entry which is preliminary data.</text>
</comment>
<protein>
    <submittedName>
        <fullName evidence="1">Uncharacterized protein</fullName>
    </submittedName>
</protein>
<evidence type="ECO:0000313" key="2">
    <source>
        <dbReference type="Proteomes" id="UP000824169"/>
    </source>
</evidence>
<proteinExistence type="predicted"/>
<reference evidence="1" key="1">
    <citation type="submission" date="2020-10" db="EMBL/GenBank/DDBJ databases">
        <authorList>
            <person name="Gilroy R."/>
        </authorList>
    </citation>
    <scope>NUCLEOTIDE SEQUENCE</scope>
    <source>
        <strain evidence="1">CHK188-20938</strain>
    </source>
</reference>
<gene>
    <name evidence="1" type="ORF">IAB71_04395</name>
</gene>
<dbReference type="AlphaFoldDB" id="A0A9D1TAF5"/>
<sequence>MKKKIRLLLRRLNFQRSGGAERKDGFLRQYQVLRFQCGECQNWFEYPSDRPRPFEEYQKKKYCRSCWEKKQHELYEACPECGKPLSVFQLRNQYKGQCRDCWIQTISKLRKKYREYQILLKNQLKEQGILLNPTYTEGLDETGRPAHFTVRENQKTDMLPLRDDEYALYLFKVGDGIFAFPDNGIGLRYIHASSEQNFGKPAGGNDRLLAAGTDGNAIYILTGEGKIYITKPAGRKKKDDGTEVVQAIDLLPFCLKTAEDIFSEGQIEDAVKAFCSRKIVSVQDTIYYDSKAQKFFRVDTDGNYYHDCEVNYFLMHKEEVIARHTRFHFSIDHFVDTCRSGKVPLLVILSRLPEREGPYRPPENFGYGVHFV</sequence>
<dbReference type="Proteomes" id="UP000824169">
    <property type="component" value="Unassembled WGS sequence"/>
</dbReference>
<organism evidence="1 2">
    <name type="scientific">Candidatus Scatomonas pullistercoris</name>
    <dbReference type="NCBI Taxonomy" id="2840920"/>
    <lineage>
        <taxon>Bacteria</taxon>
        <taxon>Bacillati</taxon>
        <taxon>Bacillota</taxon>
        <taxon>Clostridia</taxon>
        <taxon>Lachnospirales</taxon>
        <taxon>Lachnospiraceae</taxon>
        <taxon>Lachnospiraceae incertae sedis</taxon>
        <taxon>Candidatus Scatomonas</taxon>
    </lineage>
</organism>
<dbReference type="EMBL" id="DVOO01000011">
    <property type="protein sequence ID" value="HIV25018.1"/>
    <property type="molecule type" value="Genomic_DNA"/>
</dbReference>
<evidence type="ECO:0000313" key="1">
    <source>
        <dbReference type="EMBL" id="HIV25018.1"/>
    </source>
</evidence>
<name>A0A9D1TAF5_9FIRM</name>
<accession>A0A9D1TAF5</accession>